<evidence type="ECO:0000256" key="1">
    <source>
        <dbReference type="ARBA" id="ARBA00004275"/>
    </source>
</evidence>
<reference evidence="7" key="2">
    <citation type="journal article" date="2009" name="Fungal Genet. Biol.">
        <title>The 2008 update of the Aspergillus nidulans genome annotation: a community effort.</title>
        <authorList>
            <person name="Wortman J.R."/>
            <person name="Gilsenan J.M."/>
            <person name="Joardar V."/>
            <person name="Deegan J."/>
            <person name="Clutterbuck J."/>
            <person name="Andersen M.R."/>
            <person name="Archer D."/>
            <person name="Bencina M."/>
            <person name="Braus G."/>
            <person name="Coutinho P."/>
            <person name="von Dohren H."/>
            <person name="Doonan J."/>
            <person name="Driessen A.J."/>
            <person name="Durek P."/>
            <person name="Espeso E."/>
            <person name="Fekete E."/>
            <person name="Flipphi M."/>
            <person name="Estrada C.G."/>
            <person name="Geysens S."/>
            <person name="Goldman G."/>
            <person name="de Groot P.W."/>
            <person name="Hansen K."/>
            <person name="Harris S.D."/>
            <person name="Heinekamp T."/>
            <person name="Helmstaedt K."/>
            <person name="Henrissat B."/>
            <person name="Hofmann G."/>
            <person name="Homan T."/>
            <person name="Horio T."/>
            <person name="Horiuchi H."/>
            <person name="James S."/>
            <person name="Jones M."/>
            <person name="Karaffa L."/>
            <person name="Karanyi Z."/>
            <person name="Kato M."/>
            <person name="Keller N."/>
            <person name="Kelly D.E."/>
            <person name="Kiel J.A."/>
            <person name="Kim J.M."/>
            <person name="van der Klei I.J."/>
            <person name="Klis F.M."/>
            <person name="Kovalchuk A."/>
            <person name="Krasevec N."/>
            <person name="Kubicek C.P."/>
            <person name="Liu B."/>
            <person name="Maccabe A."/>
            <person name="Meyer V."/>
            <person name="Mirabito P."/>
            <person name="Miskei M."/>
            <person name="Mos M."/>
            <person name="Mullins J."/>
            <person name="Nelson D.R."/>
            <person name="Nielsen J."/>
            <person name="Oakley B.R."/>
            <person name="Osmani S.A."/>
            <person name="Pakula T."/>
            <person name="Paszewski A."/>
            <person name="Paulsen I."/>
            <person name="Pilsyk S."/>
            <person name="Pocsi I."/>
            <person name="Punt P.J."/>
            <person name="Ram A.F."/>
            <person name="Ren Q."/>
            <person name="Robellet X."/>
            <person name="Robson G."/>
            <person name="Seiboth B."/>
            <person name="van Solingen P."/>
            <person name="Specht T."/>
            <person name="Sun J."/>
            <person name="Taheri-Talesh N."/>
            <person name="Takeshita N."/>
            <person name="Ussery D."/>
            <person name="vanKuyk P.A."/>
            <person name="Visser H."/>
            <person name="van de Vondervoort P.J."/>
            <person name="de Vries R.P."/>
            <person name="Walton J."/>
            <person name="Xiang X."/>
            <person name="Xiong Y."/>
            <person name="Zeng A.P."/>
            <person name="Brandt B.W."/>
            <person name="Cornell M.J."/>
            <person name="van den Hondel C.A."/>
            <person name="Visser J."/>
            <person name="Oliver S.G."/>
            <person name="Turner G."/>
        </authorList>
    </citation>
    <scope>GENOME REANNOTATION</scope>
    <source>
        <strain evidence="7">FGSC A4 / ATCC 38163 / CBS 112.46 / NRRL 194 / M139</strain>
    </source>
</reference>
<keyword evidence="7" id="KW-1185">Reference proteome</keyword>
<dbReference type="CDD" id="cd06558">
    <property type="entry name" value="crotonase-like"/>
    <property type="match status" value="1"/>
</dbReference>
<dbReference type="GeneID" id="2873880"/>
<protein>
    <submittedName>
        <fullName evidence="6">Uncharacterized protein</fullName>
    </submittedName>
</protein>
<evidence type="ECO:0000313" key="7">
    <source>
        <dbReference type="Proteomes" id="UP000000560"/>
    </source>
</evidence>
<reference evidence="7" key="1">
    <citation type="journal article" date="2005" name="Nature">
        <title>Sequencing of Aspergillus nidulans and comparative analysis with A. fumigatus and A. oryzae.</title>
        <authorList>
            <person name="Galagan J.E."/>
            <person name="Calvo S.E."/>
            <person name="Cuomo C."/>
            <person name="Ma L.J."/>
            <person name="Wortman J.R."/>
            <person name="Batzoglou S."/>
            <person name="Lee S.I."/>
            <person name="Basturkmen M."/>
            <person name="Spevak C.C."/>
            <person name="Clutterbuck J."/>
            <person name="Kapitonov V."/>
            <person name="Jurka J."/>
            <person name="Scazzocchio C."/>
            <person name="Farman M."/>
            <person name="Butler J."/>
            <person name="Purcell S."/>
            <person name="Harris S."/>
            <person name="Braus G.H."/>
            <person name="Draht O."/>
            <person name="Busch S."/>
            <person name="D'Enfert C."/>
            <person name="Bouchier C."/>
            <person name="Goldman G.H."/>
            <person name="Bell-Pedersen D."/>
            <person name="Griffiths-Jones S."/>
            <person name="Doonan J.H."/>
            <person name="Yu J."/>
            <person name="Vienken K."/>
            <person name="Pain A."/>
            <person name="Freitag M."/>
            <person name="Selker E.U."/>
            <person name="Archer D.B."/>
            <person name="Penalva M.A."/>
            <person name="Oakley B.R."/>
            <person name="Momany M."/>
            <person name="Tanaka T."/>
            <person name="Kumagai T."/>
            <person name="Asai K."/>
            <person name="Machida M."/>
            <person name="Nierman W.C."/>
            <person name="Denning D.W."/>
            <person name="Caddick M."/>
            <person name="Hynes M."/>
            <person name="Paoletti M."/>
            <person name="Fischer R."/>
            <person name="Miller B."/>
            <person name="Dyer P."/>
            <person name="Sachs M.S."/>
            <person name="Osmani S.A."/>
            <person name="Birren B.W."/>
        </authorList>
    </citation>
    <scope>NUCLEOTIDE SEQUENCE [LARGE SCALE GENOMIC DNA]</scope>
    <source>
        <strain evidence="7">FGSC A4 / ATCC 38163 / CBS 112.46 / NRRL 194 / M139</strain>
    </source>
</reference>
<dbReference type="Proteomes" id="UP000000560">
    <property type="component" value="Chromosome VI"/>
</dbReference>
<comment type="pathway">
    <text evidence="2">Lipid metabolism; fatty acid beta-oxidation.</text>
</comment>
<dbReference type="OrthoDB" id="448450at2759"/>
<dbReference type="InterPro" id="IPR001753">
    <property type="entry name" value="Enoyl-CoA_hydra/iso"/>
</dbReference>
<dbReference type="InterPro" id="IPR051053">
    <property type="entry name" value="ECH/Chromodomain_protein"/>
</dbReference>
<name>Q5B9R4_EMENI</name>
<dbReference type="FunFam" id="3.90.226.10:FF:000048">
    <property type="entry name" value="3,2-trans-enoyl-CoA isomerase"/>
    <property type="match status" value="1"/>
</dbReference>
<dbReference type="KEGG" id="ani:ANIA_02716"/>
<evidence type="ECO:0000256" key="4">
    <source>
        <dbReference type="ARBA" id="ARBA00023140"/>
    </source>
</evidence>
<comment type="similarity">
    <text evidence="3">Belongs to the enoyl-CoA hydratase/isomerase family.</text>
</comment>
<evidence type="ECO:0000256" key="5">
    <source>
        <dbReference type="ARBA" id="ARBA00023235"/>
    </source>
</evidence>
<gene>
    <name evidence="6" type="ORF">ANIA_02716</name>
</gene>
<organism evidence="6 7">
    <name type="scientific">Emericella nidulans (strain FGSC A4 / ATCC 38163 / CBS 112.46 / NRRL 194 / M139)</name>
    <name type="common">Aspergillus nidulans</name>
    <dbReference type="NCBI Taxonomy" id="227321"/>
    <lineage>
        <taxon>Eukaryota</taxon>
        <taxon>Fungi</taxon>
        <taxon>Dikarya</taxon>
        <taxon>Ascomycota</taxon>
        <taxon>Pezizomycotina</taxon>
        <taxon>Eurotiomycetes</taxon>
        <taxon>Eurotiomycetidae</taxon>
        <taxon>Eurotiales</taxon>
        <taxon>Aspergillaceae</taxon>
        <taxon>Aspergillus</taxon>
        <taxon>Aspergillus subgen. Nidulantes</taxon>
    </lineage>
</organism>
<dbReference type="AlphaFoldDB" id="Q5B9R4"/>
<dbReference type="InterPro" id="IPR029045">
    <property type="entry name" value="ClpP/crotonase-like_dom_sf"/>
</dbReference>
<dbReference type="eggNOG" id="KOG0016">
    <property type="taxonomic scope" value="Eukaryota"/>
</dbReference>
<dbReference type="GO" id="GO:0006635">
    <property type="term" value="P:fatty acid beta-oxidation"/>
    <property type="evidence" value="ECO:0000318"/>
    <property type="project" value="GO_Central"/>
</dbReference>
<dbReference type="EMBL" id="BN001306">
    <property type="protein sequence ID" value="CBF84158.1"/>
    <property type="molecule type" value="Genomic_DNA"/>
</dbReference>
<proteinExistence type="inferred from homology"/>
<dbReference type="HOGENOM" id="CLU_009834_6_0_1"/>
<evidence type="ECO:0000256" key="2">
    <source>
        <dbReference type="ARBA" id="ARBA00005005"/>
    </source>
</evidence>
<dbReference type="OMA" id="YMRKFSR"/>
<sequence>MPSVYTHITLDITDQIGVIKLNRPSVLNSWNEAMLGEMISAFRELDQHERTVFTVLTGEGRFFSAGADIRQDIPKAPENATAAEKKLFYMRKFSRDHTKILVLALNGPGVGGGAAWFTGLADIILAVSGAYLQVPFNSLGLVPEFGAAQTFAQSIGVRRANDLLIFGRKCSVEELENWGLINRVFPAQGFVDQVLAYLQGQLEANDGGSMLETKRLTNGPLRAERMLGMIDAANALAERFVEGVPFERFARRNEELKMARKARSGKEKASL</sequence>
<dbReference type="SUPFAM" id="SSF52096">
    <property type="entry name" value="ClpP/crotonase"/>
    <property type="match status" value="1"/>
</dbReference>
<dbReference type="PANTHER" id="PTHR43684">
    <property type="match status" value="1"/>
</dbReference>
<comment type="subcellular location">
    <subcellularLocation>
        <location evidence="1">Peroxisome</location>
    </subcellularLocation>
</comment>
<dbReference type="GO" id="GO:0005782">
    <property type="term" value="C:peroxisomal matrix"/>
    <property type="evidence" value="ECO:0000318"/>
    <property type="project" value="GO_Central"/>
</dbReference>
<dbReference type="Pfam" id="PF00378">
    <property type="entry name" value="ECH_1"/>
    <property type="match status" value="1"/>
</dbReference>
<accession>C8VK12</accession>
<dbReference type="InParanoid" id="Q5B9R4"/>
<dbReference type="RefSeq" id="XP_660320.1">
    <property type="nucleotide sequence ID" value="XM_655228.1"/>
</dbReference>
<evidence type="ECO:0000313" key="6">
    <source>
        <dbReference type="EMBL" id="CBF84158.1"/>
    </source>
</evidence>
<keyword evidence="4" id="KW-0576">Peroxisome</keyword>
<dbReference type="Gene3D" id="3.90.226.10">
    <property type="entry name" value="2-enoyl-CoA Hydratase, Chain A, domain 1"/>
    <property type="match status" value="1"/>
</dbReference>
<evidence type="ECO:0000256" key="3">
    <source>
        <dbReference type="ARBA" id="ARBA00005254"/>
    </source>
</evidence>
<dbReference type="PANTHER" id="PTHR43684:SF3">
    <property type="entry name" value="PEROXISOMAL D3,D2-ENOYL-COA ISOMERASE"/>
    <property type="match status" value="1"/>
</dbReference>
<keyword evidence="5" id="KW-0413">Isomerase</keyword>
<dbReference type="GO" id="GO:0016853">
    <property type="term" value="F:isomerase activity"/>
    <property type="evidence" value="ECO:0007669"/>
    <property type="project" value="UniProtKB-KW"/>
</dbReference>
<accession>Q5B9R4</accession>
<dbReference type="STRING" id="227321.Q5B9R4"/>